<evidence type="ECO:0000256" key="2">
    <source>
        <dbReference type="ARBA" id="ARBA00022695"/>
    </source>
</evidence>
<dbReference type="GO" id="GO:0008690">
    <property type="term" value="F:3-deoxy-manno-octulosonate cytidylyltransferase activity"/>
    <property type="evidence" value="ECO:0007669"/>
    <property type="project" value="UniProtKB-EC"/>
</dbReference>
<gene>
    <name evidence="3" type="primary">kdsB</name>
    <name evidence="3" type="ORF">SCFA_130017</name>
</gene>
<dbReference type="SUPFAM" id="SSF53448">
    <property type="entry name" value="Nucleotide-diphospho-sugar transferases"/>
    <property type="match status" value="1"/>
</dbReference>
<dbReference type="PANTHER" id="PTHR42866:SF2">
    <property type="entry name" value="3-DEOXY-MANNO-OCTULOSONATE CYTIDYLYLTRANSFERASE, MITOCHONDRIAL"/>
    <property type="match status" value="1"/>
</dbReference>
<dbReference type="NCBIfam" id="NF003952">
    <property type="entry name" value="PRK05450.1-5"/>
    <property type="match status" value="1"/>
</dbReference>
<dbReference type="InterPro" id="IPR003329">
    <property type="entry name" value="Cytidylyl_trans"/>
</dbReference>
<dbReference type="GO" id="GO:0005829">
    <property type="term" value="C:cytosol"/>
    <property type="evidence" value="ECO:0007669"/>
    <property type="project" value="TreeGrafter"/>
</dbReference>
<keyword evidence="2 3" id="KW-0548">Nucleotidyltransferase</keyword>
<accession>A0A485LVK8</accession>
<dbReference type="InterPro" id="IPR004528">
    <property type="entry name" value="KdsB"/>
</dbReference>
<dbReference type="Gene3D" id="3.90.550.10">
    <property type="entry name" value="Spore Coat Polysaccharide Biosynthesis Protein SpsA, Chain A"/>
    <property type="match status" value="1"/>
</dbReference>
<dbReference type="AlphaFoldDB" id="A0A485LVK8"/>
<dbReference type="PANTHER" id="PTHR42866">
    <property type="entry name" value="3-DEOXY-MANNO-OCTULOSONATE CYTIDYLYLTRANSFERASE"/>
    <property type="match status" value="1"/>
</dbReference>
<protein>
    <submittedName>
        <fullName evidence="3">3-deoxy-manno-octulosonate cytidylyltransferase</fullName>
        <ecNumber evidence="3">2.7.7.38</ecNumber>
    </submittedName>
</protein>
<dbReference type="CDD" id="cd02517">
    <property type="entry name" value="CMP-KDO-Synthetase"/>
    <property type="match status" value="1"/>
</dbReference>
<evidence type="ECO:0000256" key="1">
    <source>
        <dbReference type="ARBA" id="ARBA00022679"/>
    </source>
</evidence>
<dbReference type="NCBIfam" id="TIGR00466">
    <property type="entry name" value="kdsB"/>
    <property type="match status" value="1"/>
</dbReference>
<dbReference type="Pfam" id="PF02348">
    <property type="entry name" value="CTP_transf_3"/>
    <property type="match status" value="1"/>
</dbReference>
<dbReference type="InterPro" id="IPR029044">
    <property type="entry name" value="Nucleotide-diphossugar_trans"/>
</dbReference>
<dbReference type="EC" id="2.7.7.38" evidence="3"/>
<reference evidence="3" key="1">
    <citation type="submission" date="2019-03" db="EMBL/GenBank/DDBJ databases">
        <authorList>
            <person name="Hao L."/>
        </authorList>
    </citation>
    <scope>NUCLEOTIDE SEQUENCE</scope>
</reference>
<proteinExistence type="inferred from homology"/>
<dbReference type="HAMAP" id="MF_00057">
    <property type="entry name" value="KdsB"/>
    <property type="match status" value="1"/>
</dbReference>
<evidence type="ECO:0000313" key="3">
    <source>
        <dbReference type="EMBL" id="VFU12212.1"/>
    </source>
</evidence>
<keyword evidence="1 3" id="KW-0808">Transferase</keyword>
<sequence>MRVVAVIPARYESSRFPGKPLTDIKGKTMIRRIFEQVSTCPDIDEVLVATDDVRIFEEARSFDAKVVMTSPECRSGTDRVAQAIRGRTADAVINVQGDQVVLDTAALSEVSRELRQGFPMVTVAARAQPEEYHDPNCVKVVCDLRGYALYFSRAPIPYERSRDGIEPWKHIGIYGFSKETLERFTSLAPTPLELAESLEQLRAMENGIPIKVIFATGEFLEINTPQDKERILQTWDSF</sequence>
<organism evidence="3">
    <name type="scientific">anaerobic digester metagenome</name>
    <dbReference type="NCBI Taxonomy" id="1263854"/>
    <lineage>
        <taxon>unclassified sequences</taxon>
        <taxon>metagenomes</taxon>
        <taxon>ecological metagenomes</taxon>
    </lineage>
</organism>
<dbReference type="EMBL" id="CAADRM010000035">
    <property type="protein sequence ID" value="VFU12212.1"/>
    <property type="molecule type" value="Genomic_DNA"/>
</dbReference>
<dbReference type="NCBIfam" id="NF003950">
    <property type="entry name" value="PRK05450.1-3"/>
    <property type="match status" value="1"/>
</dbReference>
<name>A0A485LVK8_9ZZZZ</name>